<dbReference type="Gene3D" id="3.40.50.300">
    <property type="entry name" value="P-loop containing nucleotide triphosphate hydrolases"/>
    <property type="match status" value="3"/>
</dbReference>
<dbReference type="InterPro" id="IPR001650">
    <property type="entry name" value="Helicase_C-like"/>
</dbReference>
<dbReference type="GO" id="GO:0005730">
    <property type="term" value="C:nucleolus"/>
    <property type="evidence" value="ECO:0007669"/>
    <property type="project" value="UniProtKB-SubCell"/>
</dbReference>
<dbReference type="PANTHER" id="PTHR24031">
    <property type="entry name" value="RNA HELICASE"/>
    <property type="match status" value="1"/>
</dbReference>
<evidence type="ECO:0000313" key="16">
    <source>
        <dbReference type="EMBL" id="KAF6070693.1"/>
    </source>
</evidence>
<dbReference type="GO" id="GO:0006364">
    <property type="term" value="P:rRNA processing"/>
    <property type="evidence" value="ECO:0007669"/>
    <property type="project" value="UniProtKB-KW"/>
</dbReference>
<keyword evidence="8 11" id="KW-0694">RNA-binding</keyword>
<evidence type="ECO:0000256" key="10">
    <source>
        <dbReference type="PROSITE-ProRule" id="PRU00552"/>
    </source>
</evidence>
<feature type="domain" description="Helicase C-terminal" evidence="14">
    <location>
        <begin position="340"/>
        <end position="549"/>
    </location>
</feature>
<keyword evidence="3" id="KW-0698">rRNA processing</keyword>
<dbReference type="SUPFAM" id="SSF52540">
    <property type="entry name" value="P-loop containing nucleoside triphosphate hydrolases"/>
    <property type="match status" value="1"/>
</dbReference>
<dbReference type="Pfam" id="PF00270">
    <property type="entry name" value="DEAD"/>
    <property type="match status" value="2"/>
</dbReference>
<comment type="subcellular location">
    <subcellularLocation>
        <location evidence="1">Nucleus</location>
        <location evidence="1">Nucleolus</location>
    </subcellularLocation>
</comment>
<evidence type="ECO:0000256" key="5">
    <source>
        <dbReference type="ARBA" id="ARBA00022801"/>
    </source>
</evidence>
<dbReference type="InterPro" id="IPR014001">
    <property type="entry name" value="Helicase_ATP-bd"/>
</dbReference>
<evidence type="ECO:0000256" key="11">
    <source>
        <dbReference type="RuleBase" id="RU365068"/>
    </source>
</evidence>
<evidence type="ECO:0000259" key="14">
    <source>
        <dbReference type="PROSITE" id="PS51194"/>
    </source>
</evidence>
<feature type="region of interest" description="Disordered" evidence="12">
    <location>
        <begin position="619"/>
        <end position="663"/>
    </location>
</feature>
<dbReference type="InterPro" id="IPR025313">
    <property type="entry name" value="SPB4-like_CTE"/>
</dbReference>
<evidence type="ECO:0000256" key="2">
    <source>
        <dbReference type="ARBA" id="ARBA00022517"/>
    </source>
</evidence>
<comment type="similarity">
    <text evidence="11">Belongs to the DEAD box helicase family.</text>
</comment>
<feature type="short sequence motif" description="Q motif" evidence="10">
    <location>
        <begin position="105"/>
        <end position="134"/>
    </location>
</feature>
<dbReference type="PROSITE" id="PS51192">
    <property type="entry name" value="HELICASE_ATP_BIND_1"/>
    <property type="match status" value="1"/>
</dbReference>
<feature type="compositionally biased region" description="Basic and acidic residues" evidence="12">
    <location>
        <begin position="633"/>
        <end position="644"/>
    </location>
</feature>
<evidence type="ECO:0000259" key="15">
    <source>
        <dbReference type="PROSITE" id="PS51195"/>
    </source>
</evidence>
<dbReference type="GO" id="GO:0016787">
    <property type="term" value="F:hydrolase activity"/>
    <property type="evidence" value="ECO:0007669"/>
    <property type="project" value="UniProtKB-KW"/>
</dbReference>
<comment type="domain">
    <text evidence="11">The Q motif is unique to and characteristic of the DEAD box family of RNA helicases and controls ATP binding and hydrolysis.</text>
</comment>
<dbReference type="InterPro" id="IPR014014">
    <property type="entry name" value="RNA_helicase_DEAD_Q_motif"/>
</dbReference>
<evidence type="ECO:0000313" key="17">
    <source>
        <dbReference type="Proteomes" id="UP000536275"/>
    </source>
</evidence>
<dbReference type="InterPro" id="IPR027417">
    <property type="entry name" value="P-loop_NTPase"/>
</dbReference>
<name>A0A8H6F482_CANAX</name>
<evidence type="ECO:0000256" key="6">
    <source>
        <dbReference type="ARBA" id="ARBA00022806"/>
    </source>
</evidence>
<dbReference type="SMART" id="SM00490">
    <property type="entry name" value="HELICc"/>
    <property type="match status" value="1"/>
</dbReference>
<feature type="region of interest" description="Disordered" evidence="12">
    <location>
        <begin position="70"/>
        <end position="89"/>
    </location>
</feature>
<evidence type="ECO:0000256" key="7">
    <source>
        <dbReference type="ARBA" id="ARBA00022840"/>
    </source>
</evidence>
<evidence type="ECO:0000256" key="9">
    <source>
        <dbReference type="ARBA" id="ARBA00023242"/>
    </source>
</evidence>
<evidence type="ECO:0000256" key="8">
    <source>
        <dbReference type="ARBA" id="ARBA00022884"/>
    </source>
</evidence>
<dbReference type="GO" id="GO:0003724">
    <property type="term" value="F:RNA helicase activity"/>
    <property type="evidence" value="ECO:0007669"/>
    <property type="project" value="UniProtKB-EC"/>
</dbReference>
<dbReference type="Pfam" id="PF13959">
    <property type="entry name" value="CTE_SPB4"/>
    <property type="match status" value="1"/>
</dbReference>
<dbReference type="GO" id="GO:0003723">
    <property type="term" value="F:RNA binding"/>
    <property type="evidence" value="ECO:0007669"/>
    <property type="project" value="UniProtKB-UniRule"/>
</dbReference>
<dbReference type="AlphaFoldDB" id="A0A8H6F482"/>
<organism evidence="16 17">
    <name type="scientific">Candida albicans</name>
    <name type="common">Yeast</name>
    <dbReference type="NCBI Taxonomy" id="5476"/>
    <lineage>
        <taxon>Eukaryota</taxon>
        <taxon>Fungi</taxon>
        <taxon>Dikarya</taxon>
        <taxon>Ascomycota</taxon>
        <taxon>Saccharomycotina</taxon>
        <taxon>Pichiomycetes</taxon>
        <taxon>Debaryomycetaceae</taxon>
        <taxon>Candida/Lodderomyces clade</taxon>
        <taxon>Candida</taxon>
    </lineage>
</organism>
<comment type="caution">
    <text evidence="16">The sequence shown here is derived from an EMBL/GenBank/DDBJ whole genome shotgun (WGS) entry which is preliminary data.</text>
</comment>
<keyword evidence="6 11" id="KW-0347">Helicase</keyword>
<dbReference type="InterPro" id="IPR011545">
    <property type="entry name" value="DEAD/DEAH_box_helicase_dom"/>
</dbReference>
<dbReference type="SMART" id="SM00487">
    <property type="entry name" value="DEXDc"/>
    <property type="match status" value="1"/>
</dbReference>
<dbReference type="Pfam" id="PF00271">
    <property type="entry name" value="Helicase_C"/>
    <property type="match status" value="1"/>
</dbReference>
<dbReference type="GO" id="GO:0005524">
    <property type="term" value="F:ATP binding"/>
    <property type="evidence" value="ECO:0007669"/>
    <property type="project" value="UniProtKB-UniRule"/>
</dbReference>
<dbReference type="SMART" id="SM01178">
    <property type="entry name" value="DUF4217"/>
    <property type="match status" value="1"/>
</dbReference>
<dbReference type="PROSITE" id="PS51194">
    <property type="entry name" value="HELICASE_CTER"/>
    <property type="match status" value="1"/>
</dbReference>
<evidence type="ECO:0000256" key="12">
    <source>
        <dbReference type="SAM" id="MobiDB-lite"/>
    </source>
</evidence>
<dbReference type="PROSITE" id="PS51195">
    <property type="entry name" value="Q_MOTIF"/>
    <property type="match status" value="1"/>
</dbReference>
<dbReference type="EC" id="3.6.4.13" evidence="11"/>
<proteinExistence type="inferred from homology"/>
<comment type="catalytic activity">
    <reaction evidence="11">
        <text>ATP + H2O = ADP + phosphate + H(+)</text>
        <dbReference type="Rhea" id="RHEA:13065"/>
        <dbReference type="ChEBI" id="CHEBI:15377"/>
        <dbReference type="ChEBI" id="CHEBI:15378"/>
        <dbReference type="ChEBI" id="CHEBI:30616"/>
        <dbReference type="ChEBI" id="CHEBI:43474"/>
        <dbReference type="ChEBI" id="CHEBI:456216"/>
        <dbReference type="EC" id="3.6.4.13"/>
    </reaction>
</comment>
<keyword evidence="7 11" id="KW-0067">ATP-binding</keyword>
<evidence type="ECO:0000259" key="13">
    <source>
        <dbReference type="PROSITE" id="PS51192"/>
    </source>
</evidence>
<evidence type="ECO:0000256" key="1">
    <source>
        <dbReference type="ARBA" id="ARBA00004604"/>
    </source>
</evidence>
<keyword evidence="9" id="KW-0539">Nucleus</keyword>
<gene>
    <name evidence="16" type="ORF">FOB64_001789</name>
</gene>
<sequence>MDDDDELLLNFAAPDTSSVAASKNQNVKVSGGRWKDRRKLQLALQGRTKKRQLETGVNLIPVDEFKRKRDSEDKVQLTQTKGQTPTSTTKELTYLPSNAPMKDATTFSGLGLNEKLSIHLTDHLRFMHPTKIQQLVIPSLISTENDLFVKAQTGSGKTLAFIYGVLETLTRCHHWIVPGIVIGGEKKKSEKARLRKGCNILVATPGRLADHLENTKTLDISQLRWLVLDEGDKLMELGFEDTIAQITAKIDSNSKIADTAEKWQGLPSRRINMLCSATLHSNVKKLGSIVLKDPEMISVETASVAGTVSFDETIATTTSTAPDQLIQNVVVVPPKLRLVTLDALLLKISKHSAERTIVFFSCSDSVDFHFDVFTRDGKKFKKVTDEETGEVKTVLVSPEDDENDDNGLLTAPQLSDNTIIYKLHGSLSQQTRASTLQSFVKDNNSYNKILFCTDVASRGLDLPNVANVIEYDPPFTIDDHLHRIGRSARLGNEGNATLFLLPGIEEAYVDGKLRVAHPREGNLRVKNYEKILQEGFAQGNIKSKDNKLGKWDIHATTWHLDVERWLLEDQASHDEAVRAFTSHIRAYATHLSSEREFFNVKLLHLGHLAKSFGLRETPKKLGKSVGNNSNYSESKKAKKEDPRKKMLRMAKMAVKSASSEFNY</sequence>
<protein>
    <recommendedName>
        <fullName evidence="11">ATP-dependent RNA helicase</fullName>
        <ecNumber evidence="11">3.6.4.13</ecNumber>
    </recommendedName>
</protein>
<reference evidence="16 17" key="1">
    <citation type="submission" date="2020-03" db="EMBL/GenBank/DDBJ databases">
        <title>FDA dAtabase for Regulatory Grade micrObial Sequences (FDA-ARGOS): Supporting development and validation of Infectious Disease Dx tests.</title>
        <authorList>
            <person name="Campos J."/>
            <person name="Goldberg B."/>
            <person name="Tallon L."/>
            <person name="Sadzewicz L."/>
            <person name="Vavikolanu K."/>
            <person name="Mehta A."/>
            <person name="Aluvathingal J."/>
            <person name="Nadendla S."/>
            <person name="Nandy P."/>
            <person name="Geyer C."/>
            <person name="Yan Y."/>
            <person name="Sichtig H."/>
        </authorList>
    </citation>
    <scope>NUCLEOTIDE SEQUENCE [LARGE SCALE GENOMIC DNA]</scope>
    <source>
        <strain evidence="16 17">FDAARGOS_656</strain>
    </source>
</reference>
<keyword evidence="2" id="KW-0690">Ribosome biogenesis</keyword>
<feature type="domain" description="Helicase ATP-binding" evidence="13">
    <location>
        <begin position="138"/>
        <end position="297"/>
    </location>
</feature>
<keyword evidence="5 11" id="KW-0378">Hydrolase</keyword>
<feature type="domain" description="DEAD-box RNA helicase Q" evidence="15">
    <location>
        <begin position="105"/>
        <end position="134"/>
    </location>
</feature>
<evidence type="ECO:0000256" key="3">
    <source>
        <dbReference type="ARBA" id="ARBA00022552"/>
    </source>
</evidence>
<dbReference type="EMBL" id="JABWAD010000022">
    <property type="protein sequence ID" value="KAF6070693.1"/>
    <property type="molecule type" value="Genomic_DNA"/>
</dbReference>
<dbReference type="CDD" id="cd18787">
    <property type="entry name" value="SF2_C_DEAD"/>
    <property type="match status" value="1"/>
</dbReference>
<feature type="compositionally biased region" description="Low complexity" evidence="12">
    <location>
        <begin position="78"/>
        <end position="89"/>
    </location>
</feature>
<evidence type="ECO:0000256" key="4">
    <source>
        <dbReference type="ARBA" id="ARBA00022741"/>
    </source>
</evidence>
<keyword evidence="4 11" id="KW-0547">Nucleotide-binding</keyword>
<comment type="function">
    <text evidence="11">RNA helicase.</text>
</comment>
<accession>A0A8H6F482</accession>
<dbReference type="Proteomes" id="UP000536275">
    <property type="component" value="Unassembled WGS sequence"/>
</dbReference>